<organism evidence="2 3">
    <name type="scientific">Halorubellus litoreus</name>
    <dbReference type="NCBI Taxonomy" id="755308"/>
    <lineage>
        <taxon>Archaea</taxon>
        <taxon>Methanobacteriati</taxon>
        <taxon>Methanobacteriota</taxon>
        <taxon>Stenosarchaea group</taxon>
        <taxon>Halobacteria</taxon>
        <taxon>Halobacteriales</taxon>
        <taxon>Halorubellaceae</taxon>
        <taxon>Halorubellus</taxon>
    </lineage>
</organism>
<feature type="region of interest" description="Disordered" evidence="1">
    <location>
        <begin position="1"/>
        <end position="27"/>
    </location>
</feature>
<evidence type="ECO:0000256" key="1">
    <source>
        <dbReference type="SAM" id="MobiDB-lite"/>
    </source>
</evidence>
<evidence type="ECO:0000313" key="2">
    <source>
        <dbReference type="EMBL" id="MFC6952302.1"/>
    </source>
</evidence>
<evidence type="ECO:0008006" key="4">
    <source>
        <dbReference type="Google" id="ProtNLM"/>
    </source>
</evidence>
<name>A0ABD5VE30_9EURY</name>
<gene>
    <name evidence="2" type="ORF">ACFQGB_05460</name>
</gene>
<accession>A0ABD5VE30</accession>
<keyword evidence="3" id="KW-1185">Reference proteome</keyword>
<dbReference type="Proteomes" id="UP001596395">
    <property type="component" value="Unassembled WGS sequence"/>
</dbReference>
<dbReference type="AlphaFoldDB" id="A0ABD5VE30"/>
<protein>
    <recommendedName>
        <fullName evidence="4">Winged helix DNA-binding domain-containing protein</fullName>
    </recommendedName>
</protein>
<reference evidence="2 3" key="1">
    <citation type="journal article" date="2019" name="Int. J. Syst. Evol. Microbiol.">
        <title>The Global Catalogue of Microorganisms (GCM) 10K type strain sequencing project: providing services to taxonomists for standard genome sequencing and annotation.</title>
        <authorList>
            <consortium name="The Broad Institute Genomics Platform"/>
            <consortium name="The Broad Institute Genome Sequencing Center for Infectious Disease"/>
            <person name="Wu L."/>
            <person name="Ma J."/>
        </authorList>
    </citation>
    <scope>NUCLEOTIDE SEQUENCE [LARGE SCALE GENOMIC DNA]</scope>
    <source>
        <strain evidence="2 3">GX26</strain>
    </source>
</reference>
<evidence type="ECO:0000313" key="3">
    <source>
        <dbReference type="Proteomes" id="UP001596395"/>
    </source>
</evidence>
<dbReference type="EMBL" id="JBHSXN010000001">
    <property type="protein sequence ID" value="MFC6952302.1"/>
    <property type="molecule type" value="Genomic_DNA"/>
</dbReference>
<dbReference type="RefSeq" id="WP_336349289.1">
    <property type="nucleotide sequence ID" value="NZ_JAZAQL010000001.1"/>
</dbReference>
<comment type="caution">
    <text evidence="2">The sequence shown here is derived from an EMBL/GenBank/DDBJ whole genome shotgun (WGS) entry which is preliminary data.</text>
</comment>
<proteinExistence type="predicted"/>
<sequence length="198" mass="21537">MSQERERDDATTPAGDDHPERPAVVDRDAVSAAFVDAAPRTLPEVVDETGVERERAADALDALVADGDLATKQLQSGAATLRVWYLPATAHVERLASGTPDADRTDAVEDAIADLDVPGVSEMMQDWRRDAIRNAWEYLAEHGAATDAGIIDAVYGPHSAGYDDRQKWWECVRPRLRTLPGVTAPTDGDDDVWTYVPA</sequence>